<dbReference type="STRING" id="48936.NJ75_02994"/>
<accession>A0A0B8ZPN3</accession>
<comment type="caution">
    <text evidence="2">The sequence shown here is derived from an EMBL/GenBank/DDBJ whole genome shotgun (WGS) entry which is preliminary data.</text>
</comment>
<sequence length="179" mass="20095">MSELAPHPISLDELMAREALRHLVTAYGHCIDRRDWDLLRTLYHDDAVDDHTPYYCGPVDGYIAWLPGMMANWRATMHTALSALFVVDGTRAQGEITARAWHLTLDGERQFVAWGRYADHYEQRDGVWRFARRSFILDHAEDLPAAQGDDFGSGGVGTGRAGADDPVHARLSLFARTDA</sequence>
<dbReference type="PATRIC" id="fig|48936.3.peg.3009"/>
<dbReference type="RefSeq" id="WP_052242527.1">
    <property type="nucleotide sequence ID" value="NZ_JRVC01000014.1"/>
</dbReference>
<dbReference type="Proteomes" id="UP000031338">
    <property type="component" value="Unassembled WGS sequence"/>
</dbReference>
<dbReference type="SUPFAM" id="SSF54427">
    <property type="entry name" value="NTF2-like"/>
    <property type="match status" value="1"/>
</dbReference>
<evidence type="ECO:0000259" key="1">
    <source>
        <dbReference type="Pfam" id="PF13577"/>
    </source>
</evidence>
<feature type="domain" description="SnoaL-like" evidence="1">
    <location>
        <begin position="13"/>
        <end position="133"/>
    </location>
</feature>
<dbReference type="Pfam" id="PF13577">
    <property type="entry name" value="SnoaL_4"/>
    <property type="match status" value="1"/>
</dbReference>
<proteinExistence type="predicted"/>
<dbReference type="InterPro" id="IPR037401">
    <property type="entry name" value="SnoaL-like"/>
</dbReference>
<reference evidence="2 3" key="1">
    <citation type="submission" date="2014-10" db="EMBL/GenBank/DDBJ databases">
        <title>Draft genome sequence of Novosphingobium subterraneum DSM 12447.</title>
        <authorList>
            <person name="Gan H.M."/>
            <person name="Gan H.Y."/>
            <person name="Savka M.A."/>
        </authorList>
    </citation>
    <scope>NUCLEOTIDE SEQUENCE [LARGE SCALE GENOMIC DNA]</scope>
    <source>
        <strain evidence="2 3">DSM 12447</strain>
    </source>
</reference>
<organism evidence="2 3">
    <name type="scientific">Novosphingobium subterraneum</name>
    <dbReference type="NCBI Taxonomy" id="48936"/>
    <lineage>
        <taxon>Bacteria</taxon>
        <taxon>Pseudomonadati</taxon>
        <taxon>Pseudomonadota</taxon>
        <taxon>Alphaproteobacteria</taxon>
        <taxon>Sphingomonadales</taxon>
        <taxon>Sphingomonadaceae</taxon>
        <taxon>Novosphingobium</taxon>
    </lineage>
</organism>
<keyword evidence="3" id="KW-1185">Reference proteome</keyword>
<protein>
    <recommendedName>
        <fullName evidence="1">SnoaL-like domain-containing protein</fullName>
    </recommendedName>
</protein>
<dbReference type="AlphaFoldDB" id="A0A0B8ZPN3"/>
<dbReference type="InterPro" id="IPR032710">
    <property type="entry name" value="NTF2-like_dom_sf"/>
</dbReference>
<gene>
    <name evidence="2" type="ORF">NJ75_02994</name>
</gene>
<evidence type="ECO:0000313" key="2">
    <source>
        <dbReference type="EMBL" id="KHS45068.1"/>
    </source>
</evidence>
<dbReference type="CDD" id="cd00531">
    <property type="entry name" value="NTF2_like"/>
    <property type="match status" value="1"/>
</dbReference>
<dbReference type="Gene3D" id="3.10.450.50">
    <property type="match status" value="1"/>
</dbReference>
<dbReference type="EMBL" id="JRVC01000014">
    <property type="protein sequence ID" value="KHS45068.1"/>
    <property type="molecule type" value="Genomic_DNA"/>
</dbReference>
<name>A0A0B8ZPN3_9SPHN</name>
<evidence type="ECO:0000313" key="3">
    <source>
        <dbReference type="Proteomes" id="UP000031338"/>
    </source>
</evidence>